<dbReference type="GO" id="GO:0004527">
    <property type="term" value="F:exonuclease activity"/>
    <property type="evidence" value="ECO:0007669"/>
    <property type="project" value="UniProtKB-KW"/>
</dbReference>
<dbReference type="EC" id="5.6.2.4" evidence="13"/>
<organism evidence="18 19">
    <name type="scientific">Mycolicibacterium vaccae ATCC 25954</name>
    <dbReference type="NCBI Taxonomy" id="1194972"/>
    <lineage>
        <taxon>Bacteria</taxon>
        <taxon>Bacillati</taxon>
        <taxon>Actinomycetota</taxon>
        <taxon>Actinomycetes</taxon>
        <taxon>Mycobacteriales</taxon>
        <taxon>Mycobacteriaceae</taxon>
        <taxon>Mycolicibacterium</taxon>
    </lineage>
</organism>
<dbReference type="GO" id="GO:0003677">
    <property type="term" value="F:DNA binding"/>
    <property type="evidence" value="ECO:0007669"/>
    <property type="project" value="UniProtKB-KW"/>
</dbReference>
<keyword evidence="4" id="KW-0227">DNA damage</keyword>
<evidence type="ECO:0000256" key="9">
    <source>
        <dbReference type="ARBA" id="ARBA00023125"/>
    </source>
</evidence>
<reference evidence="18 19" key="1">
    <citation type="journal article" date="2012" name="J. Bacteriol.">
        <title>Complete Genome Sequence of Mycobacterium vaccae Type Strain ATCC 25954.</title>
        <authorList>
            <person name="Ho Y.S."/>
            <person name="Adroub S.A."/>
            <person name="Abadi M."/>
            <person name="Al Alwan B."/>
            <person name="Alkhateeb R."/>
            <person name="Gao G."/>
            <person name="Ragab A."/>
            <person name="Ali S."/>
            <person name="van Soolingen D."/>
            <person name="Bitter W."/>
            <person name="Pain A."/>
            <person name="Abdallah A.M."/>
        </authorList>
    </citation>
    <scope>NUCLEOTIDE SEQUENCE [LARGE SCALE GENOMIC DNA]</scope>
    <source>
        <strain evidence="18 19">ATCC 25954</strain>
    </source>
</reference>
<keyword evidence="9" id="KW-0238">DNA-binding</keyword>
<dbReference type="GO" id="GO:0000725">
    <property type="term" value="P:recombinational repair"/>
    <property type="evidence" value="ECO:0007669"/>
    <property type="project" value="TreeGrafter"/>
</dbReference>
<evidence type="ECO:0000256" key="3">
    <source>
        <dbReference type="ARBA" id="ARBA00022741"/>
    </source>
</evidence>
<evidence type="ECO:0000256" key="11">
    <source>
        <dbReference type="ARBA" id="ARBA00023235"/>
    </source>
</evidence>
<keyword evidence="19" id="KW-1185">Reference proteome</keyword>
<dbReference type="InterPro" id="IPR011604">
    <property type="entry name" value="PDDEXK-like_dom_sf"/>
</dbReference>
<evidence type="ECO:0000313" key="18">
    <source>
        <dbReference type="EMBL" id="EJZ05026.1"/>
    </source>
</evidence>
<evidence type="ECO:0000256" key="14">
    <source>
        <dbReference type="ARBA" id="ARBA00048988"/>
    </source>
</evidence>
<dbReference type="SUPFAM" id="SSF52540">
    <property type="entry name" value="P-loop containing nucleoside triphosphate hydrolases"/>
    <property type="match status" value="1"/>
</dbReference>
<evidence type="ECO:0000256" key="8">
    <source>
        <dbReference type="ARBA" id="ARBA00022840"/>
    </source>
</evidence>
<dbReference type="InterPro" id="IPR000212">
    <property type="entry name" value="DNA_helicase_UvrD/REP"/>
</dbReference>
<feature type="binding site" evidence="15">
    <location>
        <begin position="26"/>
        <end position="33"/>
    </location>
    <ligand>
        <name>ATP</name>
        <dbReference type="ChEBI" id="CHEBI:30616"/>
    </ligand>
</feature>
<dbReference type="InterPro" id="IPR013986">
    <property type="entry name" value="DExx_box_DNA_helicase_dom_sf"/>
</dbReference>
<dbReference type="EMBL" id="ALQA01000092">
    <property type="protein sequence ID" value="EJZ05026.1"/>
    <property type="molecule type" value="Genomic_DNA"/>
</dbReference>
<keyword evidence="5 15" id="KW-0378">Hydrolase</keyword>
<dbReference type="Pfam" id="PF12705">
    <property type="entry name" value="PDDEXK_1"/>
    <property type="match status" value="1"/>
</dbReference>
<protein>
    <recommendedName>
        <fullName evidence="13">DNA 3'-5' helicase</fullName>
        <ecNumber evidence="13">5.6.2.4</ecNumber>
    </recommendedName>
</protein>
<keyword evidence="7" id="KW-0269">Exonuclease</keyword>
<dbReference type="Pfam" id="PF13361">
    <property type="entry name" value="UvrD_C"/>
    <property type="match status" value="1"/>
</dbReference>
<dbReference type="Gene3D" id="3.40.50.300">
    <property type="entry name" value="P-loop containing nucleotide triphosphate hydrolases"/>
    <property type="match status" value="2"/>
</dbReference>
<keyword evidence="10" id="KW-0234">DNA repair</keyword>
<dbReference type="InterPro" id="IPR038726">
    <property type="entry name" value="PDDEXK_AddAB-type"/>
</dbReference>
<keyword evidence="2" id="KW-0540">Nuclease</keyword>
<dbReference type="eggNOG" id="COG0210">
    <property type="taxonomic scope" value="Bacteria"/>
</dbReference>
<evidence type="ECO:0000256" key="12">
    <source>
        <dbReference type="ARBA" id="ARBA00034617"/>
    </source>
</evidence>
<comment type="catalytic activity">
    <reaction evidence="14">
        <text>ATP + H2O = ADP + phosphate + H(+)</text>
        <dbReference type="Rhea" id="RHEA:13065"/>
        <dbReference type="ChEBI" id="CHEBI:15377"/>
        <dbReference type="ChEBI" id="CHEBI:15378"/>
        <dbReference type="ChEBI" id="CHEBI:30616"/>
        <dbReference type="ChEBI" id="CHEBI:43474"/>
        <dbReference type="ChEBI" id="CHEBI:456216"/>
        <dbReference type="EC" id="5.6.2.4"/>
    </reaction>
</comment>
<evidence type="ECO:0000313" key="19">
    <source>
        <dbReference type="Proteomes" id="UP000006072"/>
    </source>
</evidence>
<keyword evidence="11" id="KW-0413">Isomerase</keyword>
<evidence type="ECO:0000256" key="6">
    <source>
        <dbReference type="ARBA" id="ARBA00022806"/>
    </source>
</evidence>
<proteinExistence type="inferred from homology"/>
<name>K0UDP8_MYCVA</name>
<comment type="caution">
    <text evidence="18">The sequence shown here is derived from an EMBL/GenBank/DDBJ whole genome shotgun (WGS) entry which is preliminary data.</text>
</comment>
<dbReference type="PROSITE" id="PS51198">
    <property type="entry name" value="UVRD_HELICASE_ATP_BIND"/>
    <property type="match status" value="1"/>
</dbReference>
<dbReference type="Gene3D" id="1.10.10.160">
    <property type="match status" value="1"/>
</dbReference>
<dbReference type="HOGENOM" id="CLU_004900_0_0_11"/>
<evidence type="ECO:0000256" key="10">
    <source>
        <dbReference type="ARBA" id="ARBA00023204"/>
    </source>
</evidence>
<keyword evidence="3 15" id="KW-0547">Nucleotide-binding</keyword>
<evidence type="ECO:0000256" key="2">
    <source>
        <dbReference type="ARBA" id="ARBA00022722"/>
    </source>
</evidence>
<dbReference type="InterPro" id="IPR014017">
    <property type="entry name" value="DNA_helicase_UvrD-like_C"/>
</dbReference>
<dbReference type="GO" id="GO:0005829">
    <property type="term" value="C:cytosol"/>
    <property type="evidence" value="ECO:0007669"/>
    <property type="project" value="TreeGrafter"/>
</dbReference>
<keyword evidence="8 15" id="KW-0067">ATP-binding</keyword>
<dbReference type="GO" id="GO:0005524">
    <property type="term" value="F:ATP binding"/>
    <property type="evidence" value="ECO:0007669"/>
    <property type="project" value="UniProtKB-UniRule"/>
</dbReference>
<gene>
    <name evidence="18" type="ORF">MVAC_26716</name>
</gene>
<dbReference type="InterPro" id="IPR014016">
    <property type="entry name" value="UvrD-like_ATP-bd"/>
</dbReference>
<dbReference type="PROSITE" id="PS51217">
    <property type="entry name" value="UVRD_HELICASE_CTER"/>
    <property type="match status" value="1"/>
</dbReference>
<comment type="catalytic activity">
    <reaction evidence="12">
        <text>Couples ATP hydrolysis with the unwinding of duplex DNA by translocating in the 3'-5' direction.</text>
        <dbReference type="EC" id="5.6.2.4"/>
    </reaction>
</comment>
<sequence>MSAPHTELTPEALTRRDVRGTVRVLGGPGTGKSALLVDTAAAHIEAGRDPESVLLLTGSARLSARARAEVTTALLGAGGRSVVREPLVRTVHSYAFAVLRLAAQRNGSPPPRLITSAEQDGIIRELLAGDVEDGDASPVRWPVRLRPALGTVGFATELRDLMARCSERGVDPLALQRLGRAAGRPEWQAAGRFAQAYEQVMLLRAAVGMAAPQATVPALGAAELVGAALEAFATDADLLAAERARVQLLLVDDAQHLDPQAARLVQVLAAGAETTVIAGDPHQTVFGYRGADPALLRGDGPVLTLTASRRCAAPIADVIGAVARRLPGPGTGRDLAGTDAPGSVAVRIAASQHAESALIADALRRAHLVDGVPWSQMAVIVRSVPRTGAALGRALTAAGVPVDLPHNDSALADQPAVQALLTVLEATADGLDGDRALALVTGPIGRVDPVSLRQLRRALRRAAPENPGGFGELLVEALRRDRHTLADEQARALRRVSAVLTAARRSAEQCSDPRHTLWQAWHRSGLQKRWLAAIERGGPAGAQADRDLDAVTAMFDVAEQYVTRTAGASLRGLVDHIGALSLPPARSAEHAPEAVALLSAHSALDREWEFVVLAGLQEGLWPNVAPRGGVLGTQQLVDVLDGVVDIGQRALSSRAPLLAEERRLLIAAIGRARSRLLVTAVDSDCGDDAMLPSSFCQEIAALATESDPQPATPIRAPRLLAPSAVVGRLRSVVCAPPGTVDDTERACAAAQLARMAEAGVHGADPASWYGARGLSSDEPLWQDGDHVVTLSPSTLQMLSDCPLRWLLERHGGSRGRDVRSSLGSLVHALISESGRTESQLLNGLEKVWGELPFDAQWYADNERARHLEMLSTFLRWREDTRGELTEVGTEVEVDGEVGAADGGLPAVRVRGRLDRLERDSEGRLVVIDVKTGKSPVSKDDAQSHAQLALYQLAVAAGLLADGDQPGGGRLVYLGKTTGGGATERHQDPMTADGRAEWEEQVHRAASATQGPQFVARVNDGCAHCPVRAMCPTQNTRSDA</sequence>
<dbReference type="Gene3D" id="1.10.486.10">
    <property type="entry name" value="PCRA, domain 4"/>
    <property type="match status" value="1"/>
</dbReference>
<evidence type="ECO:0000259" key="16">
    <source>
        <dbReference type="PROSITE" id="PS51198"/>
    </source>
</evidence>
<evidence type="ECO:0000259" key="17">
    <source>
        <dbReference type="PROSITE" id="PS51217"/>
    </source>
</evidence>
<keyword evidence="6 15" id="KW-0347">Helicase</keyword>
<feature type="domain" description="UvrD-like helicase ATP-binding" evidence="16">
    <location>
        <begin position="5"/>
        <end position="327"/>
    </location>
</feature>
<dbReference type="InterPro" id="IPR027417">
    <property type="entry name" value="P-loop_NTPase"/>
</dbReference>
<evidence type="ECO:0000256" key="4">
    <source>
        <dbReference type="ARBA" id="ARBA00022763"/>
    </source>
</evidence>
<evidence type="ECO:0000256" key="7">
    <source>
        <dbReference type="ARBA" id="ARBA00022839"/>
    </source>
</evidence>
<dbReference type="Proteomes" id="UP000006072">
    <property type="component" value="Unassembled WGS sequence"/>
</dbReference>
<dbReference type="GO" id="GO:0033202">
    <property type="term" value="C:DNA helicase complex"/>
    <property type="evidence" value="ECO:0007669"/>
    <property type="project" value="TreeGrafter"/>
</dbReference>
<comment type="similarity">
    <text evidence="1">Belongs to the helicase family. UvrD subfamily.</text>
</comment>
<dbReference type="PANTHER" id="PTHR11070">
    <property type="entry name" value="UVRD / RECB / PCRA DNA HELICASE FAMILY MEMBER"/>
    <property type="match status" value="1"/>
</dbReference>
<accession>K0UDP8</accession>
<dbReference type="AlphaFoldDB" id="K0UDP8"/>
<dbReference type="GO" id="GO:0043138">
    <property type="term" value="F:3'-5' DNA helicase activity"/>
    <property type="evidence" value="ECO:0007669"/>
    <property type="project" value="UniProtKB-EC"/>
</dbReference>
<dbReference type="PANTHER" id="PTHR11070:SF59">
    <property type="entry name" value="DNA 3'-5' HELICASE"/>
    <property type="match status" value="1"/>
</dbReference>
<dbReference type="PATRIC" id="fig|1194972.3.peg.5316"/>
<evidence type="ECO:0000256" key="1">
    <source>
        <dbReference type="ARBA" id="ARBA00009922"/>
    </source>
</evidence>
<dbReference type="eggNOG" id="COG2887">
    <property type="taxonomic scope" value="Bacteria"/>
</dbReference>
<evidence type="ECO:0000256" key="13">
    <source>
        <dbReference type="ARBA" id="ARBA00034808"/>
    </source>
</evidence>
<evidence type="ECO:0000256" key="5">
    <source>
        <dbReference type="ARBA" id="ARBA00022801"/>
    </source>
</evidence>
<feature type="domain" description="UvrD-like helicase C-terminal" evidence="17">
    <location>
        <begin position="313"/>
        <end position="605"/>
    </location>
</feature>
<dbReference type="RefSeq" id="WP_003929197.1">
    <property type="nucleotide sequence ID" value="NZ_JH814685.1"/>
</dbReference>
<dbReference type="Pfam" id="PF00580">
    <property type="entry name" value="UvrD-helicase"/>
    <property type="match status" value="1"/>
</dbReference>
<dbReference type="Gene3D" id="3.90.320.10">
    <property type="match status" value="1"/>
</dbReference>
<evidence type="ECO:0000256" key="15">
    <source>
        <dbReference type="PROSITE-ProRule" id="PRU00560"/>
    </source>
</evidence>